<evidence type="ECO:0000256" key="1">
    <source>
        <dbReference type="SAM" id="MobiDB-lite"/>
    </source>
</evidence>
<keyword evidence="3" id="KW-1185">Reference proteome</keyword>
<comment type="caution">
    <text evidence="2">The sequence shown here is derived from an EMBL/GenBank/DDBJ whole genome shotgun (WGS) entry which is preliminary data.</text>
</comment>
<evidence type="ECO:0000313" key="3">
    <source>
        <dbReference type="Proteomes" id="UP000232323"/>
    </source>
</evidence>
<feature type="region of interest" description="Disordered" evidence="1">
    <location>
        <begin position="53"/>
        <end position="101"/>
    </location>
</feature>
<gene>
    <name evidence="2" type="ORF">CEUSTIGMA_g8758.t1</name>
</gene>
<accession>A0A250XE16</accession>
<name>A0A250XE16_9CHLO</name>
<evidence type="ECO:0000313" key="2">
    <source>
        <dbReference type="EMBL" id="GAX81327.1"/>
    </source>
</evidence>
<organism evidence="2 3">
    <name type="scientific">Chlamydomonas eustigma</name>
    <dbReference type="NCBI Taxonomy" id="1157962"/>
    <lineage>
        <taxon>Eukaryota</taxon>
        <taxon>Viridiplantae</taxon>
        <taxon>Chlorophyta</taxon>
        <taxon>core chlorophytes</taxon>
        <taxon>Chlorophyceae</taxon>
        <taxon>CS clade</taxon>
        <taxon>Chlamydomonadales</taxon>
        <taxon>Chlamydomonadaceae</taxon>
        <taxon>Chlamydomonas</taxon>
    </lineage>
</organism>
<dbReference type="Proteomes" id="UP000232323">
    <property type="component" value="Unassembled WGS sequence"/>
</dbReference>
<proteinExistence type="predicted"/>
<dbReference type="EMBL" id="BEGY01000064">
    <property type="protein sequence ID" value="GAX81327.1"/>
    <property type="molecule type" value="Genomic_DNA"/>
</dbReference>
<protein>
    <submittedName>
        <fullName evidence="2">Uncharacterized protein</fullName>
    </submittedName>
</protein>
<sequence>MACLQIKSLFCKPSVSEEDAAPLYDALASDSRKGLLNEEVLDALSVATTAQQKAETGTSLHPSSLSTAADVSQRLMGNRGKNDAQDMLGCENKPDGKKGIGPFKGPIAQFVKGIKAFVIL</sequence>
<reference evidence="2 3" key="1">
    <citation type="submission" date="2017-08" db="EMBL/GenBank/DDBJ databases">
        <title>Acidophilic green algal genome provides insights into adaptation to an acidic environment.</title>
        <authorList>
            <person name="Hirooka S."/>
            <person name="Hirose Y."/>
            <person name="Kanesaki Y."/>
            <person name="Higuchi S."/>
            <person name="Fujiwara T."/>
            <person name="Onuma R."/>
            <person name="Era A."/>
            <person name="Ohbayashi R."/>
            <person name="Uzuka A."/>
            <person name="Nozaki H."/>
            <person name="Yoshikawa H."/>
            <person name="Miyagishima S.Y."/>
        </authorList>
    </citation>
    <scope>NUCLEOTIDE SEQUENCE [LARGE SCALE GENOMIC DNA]</scope>
    <source>
        <strain evidence="2 3">NIES-2499</strain>
    </source>
</reference>
<feature type="compositionally biased region" description="Polar residues" evidence="1">
    <location>
        <begin position="53"/>
        <end position="70"/>
    </location>
</feature>
<dbReference type="AlphaFoldDB" id="A0A250XE16"/>